<evidence type="ECO:0000259" key="13">
    <source>
        <dbReference type="PROSITE" id="PS50929"/>
    </source>
</evidence>
<keyword evidence="15" id="KW-1185">Reference proteome</keyword>
<dbReference type="SUPFAM" id="SSF52540">
    <property type="entry name" value="P-loop containing nucleoside triphosphate hydrolases"/>
    <property type="match status" value="2"/>
</dbReference>
<dbReference type="CDD" id="cd18603">
    <property type="entry name" value="ABC_6TM_MRP1_2_3_6_D2_like"/>
    <property type="match status" value="1"/>
</dbReference>
<feature type="transmembrane region" description="Helical" evidence="11">
    <location>
        <begin position="420"/>
        <end position="439"/>
    </location>
</feature>
<evidence type="ECO:0000256" key="6">
    <source>
        <dbReference type="ARBA" id="ARBA00022737"/>
    </source>
</evidence>
<feature type="transmembrane region" description="Helical" evidence="11">
    <location>
        <begin position="393"/>
        <end position="414"/>
    </location>
</feature>
<dbReference type="STRING" id="796925.A0A137NY99"/>
<dbReference type="GO" id="GO:0140359">
    <property type="term" value="F:ABC-type transporter activity"/>
    <property type="evidence" value="ECO:0007669"/>
    <property type="project" value="InterPro"/>
</dbReference>
<gene>
    <name evidence="14" type="ORF">CONCODRAFT_10142</name>
</gene>
<dbReference type="InterPro" id="IPR056227">
    <property type="entry name" value="TMD0_ABC"/>
</dbReference>
<keyword evidence="6" id="KW-0677">Repeat</keyword>
<dbReference type="PROSITE" id="PS50929">
    <property type="entry name" value="ABC_TM1F"/>
    <property type="match status" value="2"/>
</dbReference>
<dbReference type="FunFam" id="3.40.50.300:FF:000997">
    <property type="entry name" value="Multidrug resistance-associated protein 1"/>
    <property type="match status" value="1"/>
</dbReference>
<dbReference type="GO" id="GO:0000329">
    <property type="term" value="C:fungal-type vacuole membrane"/>
    <property type="evidence" value="ECO:0007669"/>
    <property type="project" value="UniProtKB-ARBA"/>
</dbReference>
<dbReference type="InterPro" id="IPR027417">
    <property type="entry name" value="P-loop_NTPase"/>
</dbReference>
<dbReference type="Proteomes" id="UP000070444">
    <property type="component" value="Unassembled WGS sequence"/>
</dbReference>
<dbReference type="Pfam" id="PF00005">
    <property type="entry name" value="ABC_tran"/>
    <property type="match status" value="2"/>
</dbReference>
<comment type="similarity">
    <text evidence="2">Belongs to the ABC transporter superfamily. ABCC family. Conjugate transporter (TC 3.A.1.208) subfamily.</text>
</comment>
<feature type="transmembrane region" description="Helical" evidence="11">
    <location>
        <begin position="97"/>
        <end position="121"/>
    </location>
</feature>
<dbReference type="Pfam" id="PF00664">
    <property type="entry name" value="ABC_membrane"/>
    <property type="match status" value="2"/>
</dbReference>
<evidence type="ECO:0000256" key="4">
    <source>
        <dbReference type="ARBA" id="ARBA00022554"/>
    </source>
</evidence>
<feature type="domain" description="ABC transporter" evidence="12">
    <location>
        <begin position="1269"/>
        <end position="1503"/>
    </location>
</feature>
<reference evidence="14 15" key="1">
    <citation type="journal article" date="2015" name="Genome Biol. Evol.">
        <title>Phylogenomic analyses indicate that early fungi evolved digesting cell walls of algal ancestors of land plants.</title>
        <authorList>
            <person name="Chang Y."/>
            <person name="Wang S."/>
            <person name="Sekimoto S."/>
            <person name="Aerts A.L."/>
            <person name="Choi C."/>
            <person name="Clum A."/>
            <person name="LaButti K.M."/>
            <person name="Lindquist E.A."/>
            <person name="Yee Ngan C."/>
            <person name="Ohm R.A."/>
            <person name="Salamov A.A."/>
            <person name="Grigoriev I.V."/>
            <person name="Spatafora J.W."/>
            <person name="Berbee M.L."/>
        </authorList>
    </citation>
    <scope>NUCLEOTIDE SEQUENCE [LARGE SCALE GENOMIC DNA]</scope>
    <source>
        <strain evidence="14 15">NRRL 28638</strain>
    </source>
</reference>
<dbReference type="CDD" id="cd03250">
    <property type="entry name" value="ABCC_MRP_domain1"/>
    <property type="match status" value="1"/>
</dbReference>
<dbReference type="InterPro" id="IPR050173">
    <property type="entry name" value="ABC_transporter_C-like"/>
</dbReference>
<dbReference type="Gene3D" id="3.40.50.300">
    <property type="entry name" value="P-loop containing nucleotide triphosphate hydrolases"/>
    <property type="match status" value="2"/>
</dbReference>
<keyword evidence="14" id="KW-0378">Hydrolase</keyword>
<proteinExistence type="inferred from homology"/>
<evidence type="ECO:0000256" key="7">
    <source>
        <dbReference type="ARBA" id="ARBA00022741"/>
    </source>
</evidence>
<dbReference type="FunFam" id="1.20.1560.10:FF:000020">
    <property type="entry name" value="ABC metal ion transporter"/>
    <property type="match status" value="1"/>
</dbReference>
<feature type="domain" description="ABC transmembrane type-1" evidence="13">
    <location>
        <begin position="934"/>
        <end position="1216"/>
    </location>
</feature>
<keyword evidence="7" id="KW-0547">Nucleotide-binding</keyword>
<feature type="transmembrane region" description="Helical" evidence="11">
    <location>
        <begin position="273"/>
        <end position="295"/>
    </location>
</feature>
<dbReference type="GO" id="GO:0005524">
    <property type="term" value="F:ATP binding"/>
    <property type="evidence" value="ECO:0007669"/>
    <property type="project" value="UniProtKB-KW"/>
</dbReference>
<sequence length="1509" mass="167846">MSAFCVDNEGWGPVSPSRLFDFTTCFENGILLIPYGILLAVSIPFFTKLTKYELNSIFSIKNRFTLKKVNAIVLVLLALIQFIVNMANLSSSNPFDILSFVTVIQLIVFPVAGIVGVGRFLRRTYSHVLVTFYTAVMGLFVIRIRSYSLANYHKTNVGDFVISVLLLISMVSTLLFELLNNTIKEESNDEKGGEKKIPTSPEDQANFYSILTFWWLSPLLKQGAKRTLGPDDLWELPEQYSVDYATEKLQNAWNIEKKKSDAASLFKASLRAFGFRFMMGGLLKVLLDTLMFAQPELLKRLIAFFNSYIEGINEPIYVGFVIAVGMFLVSMIYTFMLHQYFQIVSTTGMNLRSGLVTMIYDKSLKLHSSTAGETTVGKIVNHMSVDAQLIQDCMMYLHLTWTGLIQIVLSLIFLYRVLGVAIFAGFGVMVVAIPGNIVLGKRMIQFQKRLLSQKDNRIKMVNELLDGIKVVKLYAWENSFLKRIANVRDNEELKAFKKYGTAQSLGSLLSVSLPIFVSFFTFMVYILISDEPLTTDKIFVSMTLFNILQSPLFALPMILGAASQAWVSINRISDFLKARELDLDATERFPKSKDQFIPAVKITDGSFAWNSTGSNFTLRDVNFAVTQASLTAVVGKVGSGKSSLVSGVLGDMDKLSGKVTIYGTTAYAAQEPWILNASVRDNILFGKPFDPELYTMTIEACALLKDLEMLPSGDTTEIGEKGINLSGGQKARVSLARAVYAQADVYLLDDPLSAVDAHVGKHLFDKVIGPNGILKDKARLLVTHAMHVLKNVDQVVVLNDGKVQEVDTYSNLVKNENSYLNQLIVSVEVNREEEETSSTSTAGEDEELLAQRVQTYGQISVNYDQELSAYKSLTKSSGKGLPTLDKDHTGVKLQIQEKIINEYKLITKETSQEGRVKLRIYIQYFKACTYTGCLIFLGLSVLAQVGQLGSTLWVNSWSNVYADSPSSYKIGVYAGIGLATSLFTFTSYLSKVYLVAFPAAKSTHRELLRGVTASPMSFFNTTPLGRILNRFSKDQTTIDETLPTSFSSLVGTLLQVLFTLGVISATVPLFLVLVVVIFILYYFIQSYYIKTSREIKRLDSVSKSPIYSQFQETLRGTSTIRAYQQQARFQLENEQRLVVNTRAVYPGLVLNRWLAVRIEFLGALIIFGAAAFNVISLAMSSSGVINSGFAALSVTYALQVTQSLNWSVRMLCEVETNIVAMERMQEYIELPSEAPYENSVSSSEIQLNPATPENPVETVPAEWPQNGRIEFNDFSCRYREGLDLVLRGVDATIEPMQKVGIVGRTGAGKSSLTLGLFRIIEAAGGSIVIDGQDISKLSLYDLRSKLAIIPQDPVLFGGTLRENLDPFNQFDDNTLWQALEHAHLKAYILTQDSQLDAVVQAGGENFSVGQRQLICLARALLRRSKILVLDEATAAIDQHTDQLIQNTIRTEFKDCTILTIAHRINTIMDSDKILVLDQGLVKEFDTPKNLLKNTDSIFYGLADEAGVLN</sequence>
<keyword evidence="3" id="KW-0813">Transport</keyword>
<dbReference type="PROSITE" id="PS50893">
    <property type="entry name" value="ABC_TRANSPORTER_2"/>
    <property type="match status" value="2"/>
</dbReference>
<keyword evidence="5 11" id="KW-0812">Transmembrane</keyword>
<evidence type="ECO:0000313" key="14">
    <source>
        <dbReference type="EMBL" id="KXN67727.1"/>
    </source>
</evidence>
<dbReference type="CDD" id="cd03244">
    <property type="entry name" value="ABCC_MRP_domain2"/>
    <property type="match status" value="1"/>
</dbReference>
<dbReference type="InterPro" id="IPR003593">
    <property type="entry name" value="AAA+_ATPase"/>
</dbReference>
<evidence type="ECO:0000256" key="5">
    <source>
        <dbReference type="ARBA" id="ARBA00022692"/>
    </source>
</evidence>
<evidence type="ECO:0000256" key="3">
    <source>
        <dbReference type="ARBA" id="ARBA00022448"/>
    </source>
</evidence>
<feature type="transmembrane region" description="Helical" evidence="11">
    <location>
        <begin position="1069"/>
        <end position="1089"/>
    </location>
</feature>
<comment type="subcellular location">
    <subcellularLocation>
        <location evidence="1">Vacuole membrane</location>
        <topology evidence="1">Multi-pass membrane protein</topology>
    </subcellularLocation>
</comment>
<dbReference type="FunFam" id="3.40.50.300:FF:000074">
    <property type="entry name" value="Multidrug resistance-associated protein 5 isoform 1"/>
    <property type="match status" value="1"/>
</dbReference>
<accession>A0A137NY99</accession>
<evidence type="ECO:0000256" key="8">
    <source>
        <dbReference type="ARBA" id="ARBA00022840"/>
    </source>
</evidence>
<dbReference type="EMBL" id="KQ964616">
    <property type="protein sequence ID" value="KXN67727.1"/>
    <property type="molecule type" value="Genomic_DNA"/>
</dbReference>
<feature type="domain" description="ABC transporter" evidence="12">
    <location>
        <begin position="600"/>
        <end position="825"/>
    </location>
</feature>
<feature type="domain" description="ABC transmembrane type-1" evidence="13">
    <location>
        <begin position="280"/>
        <end position="564"/>
    </location>
</feature>
<evidence type="ECO:0000256" key="2">
    <source>
        <dbReference type="ARBA" id="ARBA00009726"/>
    </source>
</evidence>
<keyword evidence="10 11" id="KW-0472">Membrane</keyword>
<feature type="transmembrane region" description="Helical" evidence="11">
    <location>
        <begin position="970"/>
        <end position="989"/>
    </location>
</feature>
<feature type="transmembrane region" description="Helical" evidence="11">
    <location>
        <begin position="548"/>
        <end position="569"/>
    </location>
</feature>
<dbReference type="PANTHER" id="PTHR24223:SF443">
    <property type="entry name" value="MULTIDRUG-RESISTANCE LIKE PROTEIN 1, ISOFORM I"/>
    <property type="match status" value="1"/>
</dbReference>
<dbReference type="PROSITE" id="PS00211">
    <property type="entry name" value="ABC_TRANSPORTER_1"/>
    <property type="match status" value="2"/>
</dbReference>
<feature type="transmembrane region" description="Helical" evidence="11">
    <location>
        <begin position="315"/>
        <end position="336"/>
    </location>
</feature>
<feature type="transmembrane region" description="Helical" evidence="11">
    <location>
        <begin position="505"/>
        <end position="528"/>
    </location>
</feature>
<evidence type="ECO:0000256" key="11">
    <source>
        <dbReference type="SAM" id="Phobius"/>
    </source>
</evidence>
<dbReference type="PANTHER" id="PTHR24223">
    <property type="entry name" value="ATP-BINDING CASSETTE SUB-FAMILY C"/>
    <property type="match status" value="1"/>
</dbReference>
<evidence type="ECO:0000313" key="15">
    <source>
        <dbReference type="Proteomes" id="UP000070444"/>
    </source>
</evidence>
<evidence type="ECO:0000256" key="10">
    <source>
        <dbReference type="ARBA" id="ARBA00023136"/>
    </source>
</evidence>
<dbReference type="Gene3D" id="1.20.1560.10">
    <property type="entry name" value="ABC transporter type 1, transmembrane domain"/>
    <property type="match status" value="2"/>
</dbReference>
<keyword evidence="4" id="KW-0926">Vacuole</keyword>
<feature type="transmembrane region" description="Helical" evidence="11">
    <location>
        <begin position="29"/>
        <end position="49"/>
    </location>
</feature>
<evidence type="ECO:0000256" key="9">
    <source>
        <dbReference type="ARBA" id="ARBA00022989"/>
    </source>
</evidence>
<dbReference type="SUPFAM" id="SSF90123">
    <property type="entry name" value="ABC transporter transmembrane region"/>
    <property type="match status" value="2"/>
</dbReference>
<keyword evidence="8" id="KW-0067">ATP-binding</keyword>
<dbReference type="OMA" id="CFETGMR"/>
<evidence type="ECO:0000259" key="12">
    <source>
        <dbReference type="PROSITE" id="PS50893"/>
    </source>
</evidence>
<keyword evidence="9 11" id="KW-1133">Transmembrane helix</keyword>
<dbReference type="FunFam" id="1.20.1560.10:FF:000001">
    <property type="entry name" value="ATP-binding cassette subfamily C member 1"/>
    <property type="match status" value="1"/>
</dbReference>
<evidence type="ECO:0000256" key="1">
    <source>
        <dbReference type="ARBA" id="ARBA00004128"/>
    </source>
</evidence>
<dbReference type="InterPro" id="IPR017871">
    <property type="entry name" value="ABC_transporter-like_CS"/>
</dbReference>
<dbReference type="Pfam" id="PF24357">
    <property type="entry name" value="TMD0_ABC"/>
    <property type="match status" value="1"/>
</dbReference>
<feature type="transmembrane region" description="Helical" evidence="11">
    <location>
        <begin position="1160"/>
        <end position="1179"/>
    </location>
</feature>
<name>A0A137NY99_CONC2</name>
<feature type="transmembrane region" description="Helical" evidence="11">
    <location>
        <begin position="160"/>
        <end position="179"/>
    </location>
</feature>
<feature type="transmembrane region" description="Helical" evidence="11">
    <location>
        <begin position="927"/>
        <end position="950"/>
    </location>
</feature>
<dbReference type="CDD" id="cd18595">
    <property type="entry name" value="ABC_6TM_MRP1_2_3_6_D1_like"/>
    <property type="match status" value="1"/>
</dbReference>
<dbReference type="InterPro" id="IPR003439">
    <property type="entry name" value="ABC_transporter-like_ATP-bd"/>
</dbReference>
<organism evidence="14 15">
    <name type="scientific">Conidiobolus coronatus (strain ATCC 28846 / CBS 209.66 / NRRL 28638)</name>
    <name type="common">Delacroixia coronata</name>
    <dbReference type="NCBI Taxonomy" id="796925"/>
    <lineage>
        <taxon>Eukaryota</taxon>
        <taxon>Fungi</taxon>
        <taxon>Fungi incertae sedis</taxon>
        <taxon>Zoopagomycota</taxon>
        <taxon>Entomophthoromycotina</taxon>
        <taxon>Entomophthoromycetes</taxon>
        <taxon>Entomophthorales</taxon>
        <taxon>Ancylistaceae</taxon>
        <taxon>Conidiobolus</taxon>
    </lineage>
</organism>
<dbReference type="OrthoDB" id="6500128at2759"/>
<dbReference type="InterPro" id="IPR011527">
    <property type="entry name" value="ABC1_TM_dom"/>
</dbReference>
<feature type="transmembrane region" description="Helical" evidence="11">
    <location>
        <begin position="128"/>
        <end position="148"/>
    </location>
</feature>
<feature type="transmembrane region" description="Helical" evidence="11">
    <location>
        <begin position="1042"/>
        <end position="1063"/>
    </location>
</feature>
<dbReference type="InterPro" id="IPR036640">
    <property type="entry name" value="ABC1_TM_sf"/>
</dbReference>
<dbReference type="SMART" id="SM00382">
    <property type="entry name" value="AAA"/>
    <property type="match status" value="2"/>
</dbReference>
<feature type="transmembrane region" description="Helical" evidence="11">
    <location>
        <begin position="69"/>
        <end position="91"/>
    </location>
</feature>
<dbReference type="GO" id="GO:0016887">
    <property type="term" value="F:ATP hydrolysis activity"/>
    <property type="evidence" value="ECO:0007669"/>
    <property type="project" value="InterPro"/>
</dbReference>
<protein>
    <submittedName>
        <fullName evidence="14">p-loop containing nucleoside triphosphate hydrolase protein</fullName>
    </submittedName>
</protein>